<keyword evidence="1" id="KW-1133">Transmembrane helix</keyword>
<dbReference type="InterPro" id="IPR051599">
    <property type="entry name" value="Cell_Envelope_Assoc"/>
</dbReference>
<proteinExistence type="predicted"/>
<dbReference type="PANTHER" id="PTHR30336:SF4">
    <property type="entry name" value="ENVELOPE BIOGENESIS FACTOR ELYC"/>
    <property type="match status" value="1"/>
</dbReference>
<evidence type="ECO:0000256" key="1">
    <source>
        <dbReference type="SAM" id="Phobius"/>
    </source>
</evidence>
<dbReference type="RefSeq" id="WP_310500911.1">
    <property type="nucleotide sequence ID" value="NZ_JAVDSB010000010.1"/>
</dbReference>
<keyword evidence="1" id="KW-0812">Transmembrane</keyword>
<dbReference type="EMBL" id="JAVDSB010000010">
    <property type="protein sequence ID" value="MDR6553442.1"/>
    <property type="molecule type" value="Genomic_DNA"/>
</dbReference>
<dbReference type="InterPro" id="IPR003848">
    <property type="entry name" value="DUF218"/>
</dbReference>
<dbReference type="Gene3D" id="3.40.50.620">
    <property type="entry name" value="HUPs"/>
    <property type="match status" value="1"/>
</dbReference>
<gene>
    <name evidence="3" type="ORF">J2736_004649</name>
</gene>
<feature type="domain" description="DUF218" evidence="2">
    <location>
        <begin position="38"/>
        <end position="174"/>
    </location>
</feature>
<dbReference type="PANTHER" id="PTHR30336">
    <property type="entry name" value="INNER MEMBRANE PROTEIN, PROBABLE PERMEASE"/>
    <property type="match status" value="1"/>
</dbReference>
<dbReference type="InterPro" id="IPR014729">
    <property type="entry name" value="Rossmann-like_a/b/a_fold"/>
</dbReference>
<feature type="transmembrane region" description="Helical" evidence="1">
    <location>
        <begin position="6"/>
        <end position="26"/>
    </location>
</feature>
<dbReference type="Pfam" id="PF02698">
    <property type="entry name" value="DUF218"/>
    <property type="match status" value="1"/>
</dbReference>
<comment type="caution">
    <text evidence="3">The sequence shown here is derived from an EMBL/GenBank/DDBJ whole genome shotgun (WGS) entry which is preliminary data.</text>
</comment>
<protein>
    <submittedName>
        <fullName evidence="3">Uncharacterized SAM-binding protein YcdF (DUF218 family)</fullName>
    </submittedName>
</protein>
<organism evidence="3 4">
    <name type="scientific">Paenibacillus qinlingensis</name>
    <dbReference type="NCBI Taxonomy" id="1837343"/>
    <lineage>
        <taxon>Bacteria</taxon>
        <taxon>Bacillati</taxon>
        <taxon>Bacillota</taxon>
        <taxon>Bacilli</taxon>
        <taxon>Bacillales</taxon>
        <taxon>Paenibacillaceae</taxon>
        <taxon>Paenibacillus</taxon>
    </lineage>
</organism>
<keyword evidence="1" id="KW-0472">Membrane</keyword>
<dbReference type="CDD" id="cd06259">
    <property type="entry name" value="YdcF-like"/>
    <property type="match status" value="1"/>
</dbReference>
<accession>A0ABU1P2J4</accession>
<sequence>MLQWLIAAMITVIGLMVIAPLAYFVWMHTARLRGRDADALIVLGYRCDDNQIHPLLKERLDTTLMLFRTYKFRYIILSGGAVKSSTTEAEIMCDYLLSQGVPEDRMILESRSRNTVHNLVNCKLMMQQHGITTCVLVSNSFHIRRMNYIMKALQIPADLYAERNWPNFVPTQWKLTFREIHNYKMTLPWIKEALSMDTPHMMGKETSRMSQ</sequence>
<evidence type="ECO:0000313" key="3">
    <source>
        <dbReference type="EMBL" id="MDR6553442.1"/>
    </source>
</evidence>
<evidence type="ECO:0000259" key="2">
    <source>
        <dbReference type="Pfam" id="PF02698"/>
    </source>
</evidence>
<keyword evidence="4" id="KW-1185">Reference proteome</keyword>
<dbReference type="Proteomes" id="UP001267290">
    <property type="component" value="Unassembled WGS sequence"/>
</dbReference>
<name>A0ABU1P2J4_9BACL</name>
<reference evidence="3 4" key="1">
    <citation type="submission" date="2023-07" db="EMBL/GenBank/DDBJ databases">
        <title>Sorghum-associated microbial communities from plants grown in Nebraska, USA.</title>
        <authorList>
            <person name="Schachtman D."/>
        </authorList>
    </citation>
    <scope>NUCLEOTIDE SEQUENCE [LARGE SCALE GENOMIC DNA]</scope>
    <source>
        <strain evidence="3 4">CC258</strain>
    </source>
</reference>
<evidence type="ECO:0000313" key="4">
    <source>
        <dbReference type="Proteomes" id="UP001267290"/>
    </source>
</evidence>